<organism evidence="2 3">
    <name type="scientific">Rhodocista pekingensis</name>
    <dbReference type="NCBI Taxonomy" id="201185"/>
    <lineage>
        <taxon>Bacteria</taxon>
        <taxon>Pseudomonadati</taxon>
        <taxon>Pseudomonadota</taxon>
        <taxon>Alphaproteobacteria</taxon>
        <taxon>Rhodospirillales</taxon>
        <taxon>Azospirillaceae</taxon>
        <taxon>Rhodocista</taxon>
    </lineage>
</organism>
<dbReference type="InterPro" id="IPR001173">
    <property type="entry name" value="Glyco_trans_2-like"/>
</dbReference>
<dbReference type="SUPFAM" id="SSF53448">
    <property type="entry name" value="Nucleotide-diphospho-sugar transferases"/>
    <property type="match status" value="1"/>
</dbReference>
<dbReference type="Gene3D" id="3.90.550.10">
    <property type="entry name" value="Spore Coat Polysaccharide Biosynthesis Protein SpsA, Chain A"/>
    <property type="match status" value="1"/>
</dbReference>
<dbReference type="EC" id="2.4.-.-" evidence="2"/>
<dbReference type="Pfam" id="PF00535">
    <property type="entry name" value="Glycos_transf_2"/>
    <property type="match status" value="1"/>
</dbReference>
<evidence type="ECO:0000313" key="3">
    <source>
        <dbReference type="Proteomes" id="UP001596456"/>
    </source>
</evidence>
<protein>
    <submittedName>
        <fullName evidence="2">Glycosyltransferase</fullName>
        <ecNumber evidence="2">2.4.-.-</ecNumber>
    </submittedName>
</protein>
<gene>
    <name evidence="2" type="ORF">ACFQPS_19340</name>
</gene>
<dbReference type="CDD" id="cd00761">
    <property type="entry name" value="Glyco_tranf_GTA_type"/>
    <property type="match status" value="1"/>
</dbReference>
<evidence type="ECO:0000313" key="2">
    <source>
        <dbReference type="EMBL" id="MFC7335331.1"/>
    </source>
</evidence>
<keyword evidence="2" id="KW-0808">Transferase</keyword>
<dbReference type="Proteomes" id="UP001596456">
    <property type="component" value="Unassembled WGS sequence"/>
</dbReference>
<keyword evidence="3" id="KW-1185">Reference proteome</keyword>
<dbReference type="GO" id="GO:0016757">
    <property type="term" value="F:glycosyltransferase activity"/>
    <property type="evidence" value="ECO:0007669"/>
    <property type="project" value="UniProtKB-KW"/>
</dbReference>
<accession>A0ABW2L2E6</accession>
<evidence type="ECO:0000259" key="1">
    <source>
        <dbReference type="Pfam" id="PF00535"/>
    </source>
</evidence>
<reference evidence="3" key="1">
    <citation type="journal article" date="2019" name="Int. J. Syst. Evol. Microbiol.">
        <title>The Global Catalogue of Microorganisms (GCM) 10K type strain sequencing project: providing services to taxonomists for standard genome sequencing and annotation.</title>
        <authorList>
            <consortium name="The Broad Institute Genomics Platform"/>
            <consortium name="The Broad Institute Genome Sequencing Center for Infectious Disease"/>
            <person name="Wu L."/>
            <person name="Ma J."/>
        </authorList>
    </citation>
    <scope>NUCLEOTIDE SEQUENCE [LARGE SCALE GENOMIC DNA]</scope>
    <source>
        <strain evidence="3">CGMCC 1.16275</strain>
    </source>
</reference>
<feature type="domain" description="Glycosyltransferase 2-like" evidence="1">
    <location>
        <begin position="21"/>
        <end position="174"/>
    </location>
</feature>
<dbReference type="EMBL" id="JBHTCM010000028">
    <property type="protein sequence ID" value="MFC7335331.1"/>
    <property type="molecule type" value="Genomic_DNA"/>
</dbReference>
<dbReference type="InterPro" id="IPR029044">
    <property type="entry name" value="Nucleotide-diphossugar_trans"/>
</dbReference>
<proteinExistence type="predicted"/>
<name>A0ABW2L2E6_9PROT</name>
<dbReference type="RefSeq" id="WP_377360889.1">
    <property type="nucleotide sequence ID" value="NZ_JBHTCM010000028.1"/>
</dbReference>
<keyword evidence="2" id="KW-0328">Glycosyltransferase</keyword>
<sequence length="307" mass="34103">MTDTAESLLTTAAASPPRIDVIIRTLAEARRADSLRRAIRSIRNQQGVTARPIVVVNGDRFDPVLVTELRAMPEIRLVRIPGGLRDSMLEGRRLVDAPFFAFLDDDDVLLPGGLAARLGPLLADPTVDLSVGNGWEVGHGRRVMAIPDMPAVRSDPLNALLSANWLHNCAGTFRAAAFPLSWLDDLIDEYEWTWIAFKSAGEGRRIAFVDAMTFLYTADSPGSASKQERWMRWEDRLYGHLRDLPLPAPVHAALRRRHGAALHALSDLFRRRGALGLAWRYHLCSLMKPGGVRYLAYSRRLLLPTAG</sequence>
<comment type="caution">
    <text evidence="2">The sequence shown here is derived from an EMBL/GenBank/DDBJ whole genome shotgun (WGS) entry which is preliminary data.</text>
</comment>